<feature type="region of interest" description="Disordered" evidence="1">
    <location>
        <begin position="122"/>
        <end position="148"/>
    </location>
</feature>
<name>A0ABT0ZBJ6_9ACTN</name>
<accession>A0ABT0ZBJ6</accession>
<gene>
    <name evidence="2" type="ORF">NGF19_10125</name>
</gene>
<dbReference type="EMBL" id="JAMWMR010000006">
    <property type="protein sequence ID" value="MCN9241143.1"/>
    <property type="molecule type" value="Genomic_DNA"/>
</dbReference>
<dbReference type="RefSeq" id="WP_252424203.1">
    <property type="nucleotide sequence ID" value="NZ_JAMWMR010000006.1"/>
</dbReference>
<protein>
    <submittedName>
        <fullName evidence="2">Uncharacterized protein</fullName>
    </submittedName>
</protein>
<evidence type="ECO:0000313" key="2">
    <source>
        <dbReference type="EMBL" id="MCN9241143.1"/>
    </source>
</evidence>
<dbReference type="Proteomes" id="UP001523219">
    <property type="component" value="Unassembled WGS sequence"/>
</dbReference>
<reference evidence="2 3" key="1">
    <citation type="submission" date="2022-05" db="EMBL/GenBank/DDBJ databases">
        <title>Streptomyces sp. nov. RY43-2 isolated from soil of a peat swamp forest.</title>
        <authorList>
            <person name="Kanchanasin P."/>
            <person name="Tanasupawat S."/>
            <person name="Phongsopitanun W."/>
        </authorList>
    </citation>
    <scope>NUCLEOTIDE SEQUENCE [LARGE SCALE GENOMIC DNA]</scope>
    <source>
        <strain evidence="2 3">RY43-2</strain>
    </source>
</reference>
<organism evidence="2 3">
    <name type="scientific">Streptomyces macrolidinus</name>
    <dbReference type="NCBI Taxonomy" id="2952607"/>
    <lineage>
        <taxon>Bacteria</taxon>
        <taxon>Bacillati</taxon>
        <taxon>Actinomycetota</taxon>
        <taxon>Actinomycetes</taxon>
        <taxon>Kitasatosporales</taxon>
        <taxon>Streptomycetaceae</taxon>
        <taxon>Streptomyces</taxon>
    </lineage>
</organism>
<proteinExistence type="predicted"/>
<keyword evidence="3" id="KW-1185">Reference proteome</keyword>
<sequence>MARMFVKGEDVVVRLSWWEKAAARRFGVRVPLTAVCRVVVEPDWWRALRGDPGRGVWLPGALSVGTRVHQGGQDFVAVRSGRPVVYVETRPPAPFRALAVSVRTGPRAEAAARAIRGTAPLIDTSTPWRQPLPVPEEEPAGDGARELE</sequence>
<evidence type="ECO:0000313" key="3">
    <source>
        <dbReference type="Proteomes" id="UP001523219"/>
    </source>
</evidence>
<comment type="caution">
    <text evidence="2">The sequence shown here is derived from an EMBL/GenBank/DDBJ whole genome shotgun (WGS) entry which is preliminary data.</text>
</comment>
<evidence type="ECO:0000256" key="1">
    <source>
        <dbReference type="SAM" id="MobiDB-lite"/>
    </source>
</evidence>